<dbReference type="EMBL" id="QAOI01000024">
    <property type="protein sequence ID" value="PTQ75415.1"/>
    <property type="molecule type" value="Genomic_DNA"/>
</dbReference>
<comment type="caution">
    <text evidence="1">The sequence shown here is derived from an EMBL/GenBank/DDBJ whole genome shotgun (WGS) entry which is preliminary data.</text>
</comment>
<dbReference type="AlphaFoldDB" id="A0A2T5HV32"/>
<evidence type="ECO:0000313" key="2">
    <source>
        <dbReference type="Proteomes" id="UP000244128"/>
    </source>
</evidence>
<gene>
    <name evidence="1" type="ORF">C8R26_1247</name>
</gene>
<reference evidence="1 2" key="1">
    <citation type="submission" date="2018-04" db="EMBL/GenBank/DDBJ databases">
        <title>Active sludge and wastewater microbial communities from Klosterneuburg, Austria.</title>
        <authorList>
            <person name="Wagner M."/>
        </authorList>
    </citation>
    <scope>NUCLEOTIDE SEQUENCE [LARGE SCALE GENOMIC DNA]</scope>
    <source>
        <strain evidence="1 2">Nm49</strain>
    </source>
</reference>
<organism evidence="1 2">
    <name type="scientific">Nitrosomonas oligotropha</name>
    <dbReference type="NCBI Taxonomy" id="42354"/>
    <lineage>
        <taxon>Bacteria</taxon>
        <taxon>Pseudomonadati</taxon>
        <taxon>Pseudomonadota</taxon>
        <taxon>Betaproteobacteria</taxon>
        <taxon>Nitrosomonadales</taxon>
        <taxon>Nitrosomonadaceae</taxon>
        <taxon>Nitrosomonas</taxon>
    </lineage>
</organism>
<accession>A0A2T5HV32</accession>
<name>A0A2T5HV32_9PROT</name>
<proteinExistence type="predicted"/>
<protein>
    <submittedName>
        <fullName evidence="1">Uncharacterized protein</fullName>
    </submittedName>
</protein>
<evidence type="ECO:0000313" key="1">
    <source>
        <dbReference type="EMBL" id="PTQ75415.1"/>
    </source>
</evidence>
<sequence length="90" mass="10585">MSLPVMKLSPQIVALRIRENEWVALERTIDDLVLNRNYPLDIPKMLECIQASLTKRQGFLPMESFEHKDIQRDVDALQVLIDHFNMRHEA</sequence>
<dbReference type="Proteomes" id="UP000244128">
    <property type="component" value="Unassembled WGS sequence"/>
</dbReference>